<accession>A0ABQ9HCY1</accession>
<evidence type="ECO:0000256" key="1">
    <source>
        <dbReference type="SAM" id="MobiDB-lite"/>
    </source>
</evidence>
<protein>
    <submittedName>
        <fullName evidence="2">Uncharacterized protein</fullName>
    </submittedName>
</protein>
<feature type="compositionally biased region" description="Basic and acidic residues" evidence="1">
    <location>
        <begin position="218"/>
        <end position="240"/>
    </location>
</feature>
<dbReference type="EMBL" id="JARBHB010000006">
    <property type="protein sequence ID" value="KAJ8882163.1"/>
    <property type="molecule type" value="Genomic_DNA"/>
</dbReference>
<evidence type="ECO:0000313" key="3">
    <source>
        <dbReference type="Proteomes" id="UP001159363"/>
    </source>
</evidence>
<feature type="region of interest" description="Disordered" evidence="1">
    <location>
        <begin position="129"/>
        <end position="240"/>
    </location>
</feature>
<keyword evidence="3" id="KW-1185">Reference proteome</keyword>
<comment type="caution">
    <text evidence="2">The sequence shown here is derived from an EMBL/GenBank/DDBJ whole genome shotgun (WGS) entry which is preliminary data.</text>
</comment>
<feature type="compositionally biased region" description="Basic residues" evidence="1">
    <location>
        <begin position="9"/>
        <end position="19"/>
    </location>
</feature>
<feature type="compositionally biased region" description="Polar residues" evidence="1">
    <location>
        <begin position="138"/>
        <end position="148"/>
    </location>
</feature>
<organism evidence="2 3">
    <name type="scientific">Dryococelus australis</name>
    <dbReference type="NCBI Taxonomy" id="614101"/>
    <lineage>
        <taxon>Eukaryota</taxon>
        <taxon>Metazoa</taxon>
        <taxon>Ecdysozoa</taxon>
        <taxon>Arthropoda</taxon>
        <taxon>Hexapoda</taxon>
        <taxon>Insecta</taxon>
        <taxon>Pterygota</taxon>
        <taxon>Neoptera</taxon>
        <taxon>Polyneoptera</taxon>
        <taxon>Phasmatodea</taxon>
        <taxon>Verophasmatodea</taxon>
        <taxon>Anareolatae</taxon>
        <taxon>Phasmatidae</taxon>
        <taxon>Eurycanthinae</taxon>
        <taxon>Dryococelus</taxon>
    </lineage>
</organism>
<reference evidence="2 3" key="1">
    <citation type="submission" date="2023-02" db="EMBL/GenBank/DDBJ databases">
        <title>LHISI_Scaffold_Assembly.</title>
        <authorList>
            <person name="Stuart O.P."/>
            <person name="Cleave R."/>
            <person name="Magrath M.J.L."/>
            <person name="Mikheyev A.S."/>
        </authorList>
    </citation>
    <scope>NUCLEOTIDE SEQUENCE [LARGE SCALE GENOMIC DNA]</scope>
    <source>
        <strain evidence="2">Daus_M_001</strain>
        <tissue evidence="2">Leg muscle</tissue>
    </source>
</reference>
<proteinExistence type="predicted"/>
<feature type="region of interest" description="Disordered" evidence="1">
    <location>
        <begin position="1"/>
        <end position="20"/>
    </location>
</feature>
<sequence length="240" mass="26951">MGMECRTGRNAKGRAHMTKLPKEAQQHVTHKYGEQDGQKLSNLQVGDITSLQPTSKQLSCKVPCRVSPKMGRPTHCNRMTWKHLVAGRQLGEYQESARHTRYLLYRSLENMQDASKSESVFHLITFTQPDRDTDPMREQQSTVAVNETSRLHKHQEAPPAPDLPPIQADCREEAPPIPHPSAEKAEHAVPTPEPAHSLTATADTEKPVHGQWPTRHPQTMDERSTLTKHDAHPAPKDDGI</sequence>
<gene>
    <name evidence="2" type="ORF">PR048_018651</name>
</gene>
<evidence type="ECO:0000313" key="2">
    <source>
        <dbReference type="EMBL" id="KAJ8882163.1"/>
    </source>
</evidence>
<name>A0ABQ9HCY1_9NEOP</name>
<dbReference type="Proteomes" id="UP001159363">
    <property type="component" value="Chromosome 5"/>
</dbReference>